<dbReference type="InterPro" id="IPR050428">
    <property type="entry name" value="TCS_sensor_his_kinase"/>
</dbReference>
<evidence type="ECO:0000256" key="7">
    <source>
        <dbReference type="ARBA" id="ARBA00022692"/>
    </source>
</evidence>
<proteinExistence type="predicted"/>
<feature type="compositionally biased region" description="Basic and acidic residues" evidence="14">
    <location>
        <begin position="1"/>
        <end position="16"/>
    </location>
</feature>
<dbReference type="AlphaFoldDB" id="A0A852ZMB3"/>
<evidence type="ECO:0000256" key="12">
    <source>
        <dbReference type="ARBA" id="ARBA00023012"/>
    </source>
</evidence>
<dbReference type="Pfam" id="PF14689">
    <property type="entry name" value="SPOB_a"/>
    <property type="match status" value="1"/>
</dbReference>
<dbReference type="SUPFAM" id="SSF55890">
    <property type="entry name" value="Sporulation response regulatory protein Spo0B"/>
    <property type="match status" value="1"/>
</dbReference>
<gene>
    <name evidence="17" type="ORF">FHU37_000486</name>
</gene>
<sequence>MTGRAKEPTPRGDRSRASVLRPRRSRAGTTGRPRGRHATLAGQLLAFQFVIVAAVVTAVAWVSLAQTENTFERVEGRRALAIAENVAANALLRDRLANPPDGADDGRSVDRTDRTVTAVAEDARAVSGASFVIVARPDRVVLAAPDPDDVGHPLAVIAPEALAGRAATATAEVDGARSVVAYTPVLADGGAVVGVVAVGHHYPTTWEAIAAAAPDLAVHLGVAAALGAGGSLLLARRVKRQTLGLEPRSIAALVQEREAMLGGLREGVLACDPDHRVTLVNAGARELLGLPADCVGRHLSDLGLPPEVAAALAGTPAPGSDQVLVVAGRALVVNRMPIARDGRELGSVTTLRDRSELLALQQELGSARNLTDTLRAQTHEFANQLHTISGLIQLREYDEAVRFISGLARTRARLNEDVTARVADPALAALLIAKASLAAERGVAFRLAPDTSLGRGDEQTSADLVTVVGNLVDNALDAVEPLPGASVEVLLSADADGTTTVTVRDTGPGFPEELMGQVLARGVSTKQPTAGHGARGVGLALVRMVCSRRGGTVELGNDGGAVVTVRLPPLTAATPAAEGAPAEGVFAGDVPDASDVPRSARAAARS</sequence>
<dbReference type="InterPro" id="IPR033463">
    <property type="entry name" value="sCache_3"/>
</dbReference>
<accession>A0A852ZMB3</accession>
<evidence type="ECO:0000256" key="8">
    <source>
        <dbReference type="ARBA" id="ARBA00022741"/>
    </source>
</evidence>
<evidence type="ECO:0000256" key="13">
    <source>
        <dbReference type="ARBA" id="ARBA00023136"/>
    </source>
</evidence>
<dbReference type="SUPFAM" id="SSF103190">
    <property type="entry name" value="Sensory domain-like"/>
    <property type="match status" value="1"/>
</dbReference>
<keyword evidence="12" id="KW-0902">Two-component regulatory system</keyword>
<feature type="domain" description="Histidine kinase" evidence="16">
    <location>
        <begin position="464"/>
        <end position="571"/>
    </location>
</feature>
<dbReference type="PANTHER" id="PTHR45436:SF5">
    <property type="entry name" value="SENSOR HISTIDINE KINASE TRCS"/>
    <property type="match status" value="1"/>
</dbReference>
<dbReference type="SUPFAM" id="SSF55785">
    <property type="entry name" value="PYP-like sensor domain (PAS domain)"/>
    <property type="match status" value="1"/>
</dbReference>
<keyword evidence="10" id="KW-0067">ATP-binding</keyword>
<keyword evidence="5" id="KW-0597">Phosphoprotein</keyword>
<dbReference type="InterPro" id="IPR039506">
    <property type="entry name" value="SPOB_a"/>
</dbReference>
<keyword evidence="11 15" id="KW-1133">Transmembrane helix</keyword>
<dbReference type="SMART" id="SM00091">
    <property type="entry name" value="PAS"/>
    <property type="match status" value="1"/>
</dbReference>
<comment type="catalytic activity">
    <reaction evidence="1">
        <text>ATP + protein L-histidine = ADP + protein N-phospho-L-histidine.</text>
        <dbReference type="EC" id="2.7.13.3"/>
    </reaction>
</comment>
<evidence type="ECO:0000256" key="11">
    <source>
        <dbReference type="ARBA" id="ARBA00022989"/>
    </source>
</evidence>
<evidence type="ECO:0000256" key="6">
    <source>
        <dbReference type="ARBA" id="ARBA00022679"/>
    </source>
</evidence>
<evidence type="ECO:0000313" key="18">
    <source>
        <dbReference type="Proteomes" id="UP000567795"/>
    </source>
</evidence>
<evidence type="ECO:0000256" key="15">
    <source>
        <dbReference type="SAM" id="Phobius"/>
    </source>
</evidence>
<evidence type="ECO:0000256" key="14">
    <source>
        <dbReference type="SAM" id="MobiDB-lite"/>
    </source>
</evidence>
<dbReference type="Proteomes" id="UP000567795">
    <property type="component" value="Unassembled WGS sequence"/>
</dbReference>
<feature type="transmembrane region" description="Helical" evidence="15">
    <location>
        <begin position="44"/>
        <end position="64"/>
    </location>
</feature>
<dbReference type="EC" id="2.7.13.3" evidence="3"/>
<evidence type="ECO:0000256" key="5">
    <source>
        <dbReference type="ARBA" id="ARBA00022553"/>
    </source>
</evidence>
<dbReference type="RefSeq" id="WP_312892388.1">
    <property type="nucleotide sequence ID" value="NZ_JACBZD010000001.1"/>
</dbReference>
<dbReference type="SMART" id="SM00387">
    <property type="entry name" value="HATPase_c"/>
    <property type="match status" value="1"/>
</dbReference>
<evidence type="ECO:0000256" key="4">
    <source>
        <dbReference type="ARBA" id="ARBA00022475"/>
    </source>
</evidence>
<dbReference type="Gene3D" id="3.30.565.10">
    <property type="entry name" value="Histidine kinase-like ATPase, C-terminal domain"/>
    <property type="match status" value="1"/>
</dbReference>
<organism evidence="17 18">
    <name type="scientific">Allostreptomyces psammosilenae</name>
    <dbReference type="NCBI Taxonomy" id="1892865"/>
    <lineage>
        <taxon>Bacteria</taxon>
        <taxon>Bacillati</taxon>
        <taxon>Actinomycetota</taxon>
        <taxon>Actinomycetes</taxon>
        <taxon>Kitasatosporales</taxon>
        <taxon>Streptomycetaceae</taxon>
        <taxon>Allostreptomyces</taxon>
    </lineage>
</organism>
<evidence type="ECO:0000256" key="9">
    <source>
        <dbReference type="ARBA" id="ARBA00022777"/>
    </source>
</evidence>
<dbReference type="EMBL" id="JACBZD010000001">
    <property type="protein sequence ID" value="NYI03543.1"/>
    <property type="molecule type" value="Genomic_DNA"/>
</dbReference>
<name>A0A852ZMB3_9ACTN</name>
<dbReference type="Pfam" id="PF02518">
    <property type="entry name" value="HATPase_c"/>
    <property type="match status" value="1"/>
</dbReference>
<protein>
    <recommendedName>
        <fullName evidence="3">histidine kinase</fullName>
        <ecNumber evidence="3">2.7.13.3</ecNumber>
    </recommendedName>
</protein>
<dbReference type="GO" id="GO:0000155">
    <property type="term" value="F:phosphorelay sensor kinase activity"/>
    <property type="evidence" value="ECO:0007669"/>
    <property type="project" value="InterPro"/>
</dbReference>
<dbReference type="Gene3D" id="1.10.287.130">
    <property type="match status" value="1"/>
</dbReference>
<keyword evidence="9 17" id="KW-0418">Kinase</keyword>
<keyword evidence="8" id="KW-0547">Nucleotide-binding</keyword>
<dbReference type="SUPFAM" id="SSF55874">
    <property type="entry name" value="ATPase domain of HSP90 chaperone/DNA topoisomerase II/histidine kinase"/>
    <property type="match status" value="1"/>
</dbReference>
<dbReference type="InterPro" id="IPR004358">
    <property type="entry name" value="Sig_transdc_His_kin-like_C"/>
</dbReference>
<evidence type="ECO:0000259" key="16">
    <source>
        <dbReference type="PROSITE" id="PS50109"/>
    </source>
</evidence>
<dbReference type="InterPro" id="IPR000014">
    <property type="entry name" value="PAS"/>
</dbReference>
<dbReference type="GO" id="GO:0005524">
    <property type="term" value="F:ATP binding"/>
    <property type="evidence" value="ECO:0007669"/>
    <property type="project" value="UniProtKB-KW"/>
</dbReference>
<dbReference type="InterPro" id="IPR035965">
    <property type="entry name" value="PAS-like_dom_sf"/>
</dbReference>
<evidence type="ECO:0000313" key="17">
    <source>
        <dbReference type="EMBL" id="NYI03543.1"/>
    </source>
</evidence>
<comment type="subcellular location">
    <subcellularLocation>
        <location evidence="2">Cell membrane</location>
        <topology evidence="2">Multi-pass membrane protein</topology>
    </subcellularLocation>
</comment>
<reference evidence="17 18" key="1">
    <citation type="submission" date="2020-07" db="EMBL/GenBank/DDBJ databases">
        <title>Sequencing the genomes of 1000 actinobacteria strains.</title>
        <authorList>
            <person name="Klenk H.-P."/>
        </authorList>
    </citation>
    <scope>NUCLEOTIDE SEQUENCE [LARGE SCALE GENOMIC DNA]</scope>
    <source>
        <strain evidence="17 18">DSM 42178</strain>
    </source>
</reference>
<dbReference type="InterPro" id="IPR005467">
    <property type="entry name" value="His_kinase_dom"/>
</dbReference>
<feature type="region of interest" description="Disordered" evidence="14">
    <location>
        <begin position="582"/>
        <end position="606"/>
    </location>
</feature>
<evidence type="ECO:0000256" key="1">
    <source>
        <dbReference type="ARBA" id="ARBA00000085"/>
    </source>
</evidence>
<keyword evidence="18" id="KW-1185">Reference proteome</keyword>
<feature type="region of interest" description="Disordered" evidence="14">
    <location>
        <begin position="1"/>
        <end position="35"/>
    </location>
</feature>
<evidence type="ECO:0000256" key="2">
    <source>
        <dbReference type="ARBA" id="ARBA00004651"/>
    </source>
</evidence>
<dbReference type="InterPro" id="IPR003594">
    <property type="entry name" value="HATPase_dom"/>
</dbReference>
<dbReference type="Pfam" id="PF17203">
    <property type="entry name" value="sCache_3_2"/>
    <property type="match status" value="1"/>
</dbReference>
<keyword evidence="13 15" id="KW-0472">Membrane</keyword>
<evidence type="ECO:0000256" key="10">
    <source>
        <dbReference type="ARBA" id="ARBA00022840"/>
    </source>
</evidence>
<keyword evidence="6" id="KW-0808">Transferase</keyword>
<dbReference type="PANTHER" id="PTHR45436">
    <property type="entry name" value="SENSOR HISTIDINE KINASE YKOH"/>
    <property type="match status" value="1"/>
</dbReference>
<dbReference type="PROSITE" id="PS50109">
    <property type="entry name" value="HIS_KIN"/>
    <property type="match status" value="1"/>
</dbReference>
<keyword evidence="7 15" id="KW-0812">Transmembrane</keyword>
<comment type="caution">
    <text evidence="17">The sequence shown here is derived from an EMBL/GenBank/DDBJ whole genome shotgun (WGS) entry which is preliminary data.</text>
</comment>
<dbReference type="GO" id="GO:0005886">
    <property type="term" value="C:plasma membrane"/>
    <property type="evidence" value="ECO:0007669"/>
    <property type="project" value="UniProtKB-SubCell"/>
</dbReference>
<keyword evidence="4" id="KW-1003">Cell membrane</keyword>
<dbReference type="CDD" id="cd00130">
    <property type="entry name" value="PAS"/>
    <property type="match status" value="1"/>
</dbReference>
<dbReference type="InterPro" id="IPR016120">
    <property type="entry name" value="Sig_transdc_His_kin_SpoOB"/>
</dbReference>
<dbReference type="PRINTS" id="PR00344">
    <property type="entry name" value="BCTRLSENSOR"/>
</dbReference>
<dbReference type="InterPro" id="IPR036890">
    <property type="entry name" value="HATPase_C_sf"/>
</dbReference>
<dbReference type="Gene3D" id="3.30.450.20">
    <property type="entry name" value="PAS domain"/>
    <property type="match status" value="2"/>
</dbReference>
<evidence type="ECO:0000256" key="3">
    <source>
        <dbReference type="ARBA" id="ARBA00012438"/>
    </source>
</evidence>
<dbReference type="InterPro" id="IPR029151">
    <property type="entry name" value="Sensor-like_sf"/>
</dbReference>